<evidence type="ECO:0000259" key="6">
    <source>
        <dbReference type="Pfam" id="PF01494"/>
    </source>
</evidence>
<keyword evidence="2" id="KW-0285">Flavoprotein</keyword>
<dbReference type="OrthoDB" id="337582at2"/>
<dbReference type="AlphaFoldDB" id="A0A0K1EKK8"/>
<feature type="domain" description="Glucose-methanol-choline oxidoreductase N-terminal" evidence="5">
    <location>
        <begin position="84"/>
        <end position="302"/>
    </location>
</feature>
<dbReference type="GO" id="GO:0008812">
    <property type="term" value="F:choline dehydrogenase activity"/>
    <property type="evidence" value="ECO:0007669"/>
    <property type="project" value="UniProtKB-EC"/>
</dbReference>
<evidence type="ECO:0000313" key="8">
    <source>
        <dbReference type="EMBL" id="AKT41386.1"/>
    </source>
</evidence>
<evidence type="ECO:0000313" key="9">
    <source>
        <dbReference type="Proteomes" id="UP000067626"/>
    </source>
</evidence>
<dbReference type="Proteomes" id="UP000067626">
    <property type="component" value="Chromosome"/>
</dbReference>
<dbReference type="InterPro" id="IPR007867">
    <property type="entry name" value="GMC_OxRtase_C"/>
</dbReference>
<keyword evidence="4 8" id="KW-0560">Oxidoreductase</keyword>
<proteinExistence type="inferred from homology"/>
<evidence type="ECO:0000256" key="2">
    <source>
        <dbReference type="ARBA" id="ARBA00022630"/>
    </source>
</evidence>
<dbReference type="GO" id="GO:0071949">
    <property type="term" value="F:FAD binding"/>
    <property type="evidence" value="ECO:0007669"/>
    <property type="project" value="InterPro"/>
</dbReference>
<organism evidence="8 9">
    <name type="scientific">Chondromyces crocatus</name>
    <dbReference type="NCBI Taxonomy" id="52"/>
    <lineage>
        <taxon>Bacteria</taxon>
        <taxon>Pseudomonadati</taxon>
        <taxon>Myxococcota</taxon>
        <taxon>Polyangia</taxon>
        <taxon>Polyangiales</taxon>
        <taxon>Polyangiaceae</taxon>
        <taxon>Chondromyces</taxon>
    </lineage>
</organism>
<accession>A0A0K1EKK8</accession>
<dbReference type="PIRSF" id="PIRSF000137">
    <property type="entry name" value="Alcohol_oxidase"/>
    <property type="match status" value="1"/>
</dbReference>
<dbReference type="InterPro" id="IPR000172">
    <property type="entry name" value="GMC_OxRdtase_N"/>
</dbReference>
<reference evidence="8 9" key="1">
    <citation type="submission" date="2015-07" db="EMBL/GenBank/DDBJ databases">
        <title>Genome analysis of myxobacterium Chondromyces crocatus Cm c5 reveals a high potential for natural compound synthesis and the genetic basis for the loss of fruiting body formation.</title>
        <authorList>
            <person name="Zaburannyi N."/>
            <person name="Bunk B."/>
            <person name="Maier J."/>
            <person name="Overmann J."/>
            <person name="Mueller R."/>
        </authorList>
    </citation>
    <scope>NUCLEOTIDE SEQUENCE [LARGE SCALE GENOMIC DNA]</scope>
    <source>
        <strain evidence="8 9">Cm c5</strain>
    </source>
</reference>
<evidence type="ECO:0000259" key="7">
    <source>
        <dbReference type="Pfam" id="PF05199"/>
    </source>
</evidence>
<keyword evidence="9" id="KW-1185">Reference proteome</keyword>
<comment type="similarity">
    <text evidence="1">Belongs to the GMC oxidoreductase family.</text>
</comment>
<dbReference type="InterPro" id="IPR012132">
    <property type="entry name" value="GMC_OxRdtase"/>
</dbReference>
<dbReference type="Pfam" id="PF00732">
    <property type="entry name" value="GMC_oxred_N"/>
    <property type="match status" value="1"/>
</dbReference>
<dbReference type="KEGG" id="ccro:CMC5_055860"/>
<dbReference type="InterPro" id="IPR036188">
    <property type="entry name" value="FAD/NAD-bd_sf"/>
</dbReference>
<dbReference type="RefSeq" id="WP_082362846.1">
    <property type="nucleotide sequence ID" value="NZ_CP012159.1"/>
</dbReference>
<dbReference type="PANTHER" id="PTHR46056">
    <property type="entry name" value="LONG-CHAIN-ALCOHOL OXIDASE"/>
    <property type="match status" value="1"/>
</dbReference>
<dbReference type="Pfam" id="PF01494">
    <property type="entry name" value="FAD_binding_3"/>
    <property type="match status" value="1"/>
</dbReference>
<dbReference type="EMBL" id="CP012159">
    <property type="protein sequence ID" value="AKT41386.1"/>
    <property type="molecule type" value="Genomic_DNA"/>
</dbReference>
<sequence length="524" mass="57231">MRTLPLEARAPERPSMDPHAGVKVFADYRGELRARCEVLVVGSGPSGAVVAKELAEAGRDVILLEEGPPFGLKDFRQEAGESMSRMLREGGMRTTRGQTFIPTMQAIALGGGSVMNSAICARSPAWVFDKWGEVSGTSSITREALDPHYERVEAFLGVEPTAQEVMGRRNLLFKQGCDALGLSSEPTFRNVRGCKGSAECFTGCRHGAKRSMDVSYVPAAIRAGARVFSSVRAERLIMEGRRAVGMRGRVVEPFTGRETHMATIHADTVVLAAGCMATPLLLLRSGVGNSSGYVGRELQLHPGLAVMAVFPERIDPWAGATQGYHSLHFLEEGLKLEVLWSPPAVLAARFPGLGHELQRYFQAYDRMAPFDVIIAAERSRGSVRLRRGTLEPDIRFDLDQRDVERLQRGLGYLSDICWAAGAEAVMPGLFGVPDLLKSREEAEVLRQMKLTARHTITAGNHAFGTARMSHQARDGVVDEWGRCHETENVYVADTSVFPGSPAVNPMLTCMALADRIARGIAVRW</sequence>
<protein>
    <submittedName>
        <fullName evidence="8">Choline dehydrogenase</fullName>
        <ecNumber evidence="8">1.1.99.1</ecNumber>
    </submittedName>
</protein>
<evidence type="ECO:0000256" key="1">
    <source>
        <dbReference type="ARBA" id="ARBA00010790"/>
    </source>
</evidence>
<dbReference type="PANTHER" id="PTHR46056:SF12">
    <property type="entry name" value="LONG-CHAIN-ALCOHOL OXIDASE"/>
    <property type="match status" value="1"/>
</dbReference>
<dbReference type="InterPro" id="IPR002938">
    <property type="entry name" value="FAD-bd"/>
</dbReference>
<keyword evidence="3" id="KW-0274">FAD</keyword>
<dbReference type="SUPFAM" id="SSF51905">
    <property type="entry name" value="FAD/NAD(P)-binding domain"/>
    <property type="match status" value="1"/>
</dbReference>
<name>A0A0K1EKK8_CHOCO</name>
<evidence type="ECO:0000256" key="4">
    <source>
        <dbReference type="ARBA" id="ARBA00023002"/>
    </source>
</evidence>
<dbReference type="STRING" id="52.CMC5_055860"/>
<dbReference type="EC" id="1.1.99.1" evidence="8"/>
<dbReference type="Pfam" id="PF05199">
    <property type="entry name" value="GMC_oxred_C"/>
    <property type="match status" value="1"/>
</dbReference>
<feature type="domain" description="Glucose-methanol-choline oxidoreductase C-terminal" evidence="7">
    <location>
        <begin position="378"/>
        <end position="513"/>
    </location>
</feature>
<evidence type="ECO:0000256" key="3">
    <source>
        <dbReference type="ARBA" id="ARBA00022827"/>
    </source>
</evidence>
<gene>
    <name evidence="8" type="primary">betA</name>
    <name evidence="8" type="ORF">CMC5_055860</name>
</gene>
<feature type="domain" description="FAD-binding" evidence="6">
    <location>
        <begin position="35"/>
        <end position="66"/>
    </location>
</feature>
<dbReference type="Gene3D" id="3.50.50.60">
    <property type="entry name" value="FAD/NAD(P)-binding domain"/>
    <property type="match status" value="2"/>
</dbReference>
<evidence type="ECO:0000259" key="5">
    <source>
        <dbReference type="Pfam" id="PF00732"/>
    </source>
</evidence>